<keyword evidence="13" id="KW-1185">Reference proteome</keyword>
<dbReference type="InterPro" id="IPR011009">
    <property type="entry name" value="Kinase-like_dom_sf"/>
</dbReference>
<dbReference type="PANTHER" id="PTHR24416">
    <property type="entry name" value="TYROSINE-PROTEIN KINASE RECEPTOR"/>
    <property type="match status" value="1"/>
</dbReference>
<dbReference type="Gene3D" id="1.10.510.10">
    <property type="entry name" value="Transferase(Phosphotransferase) domain 1"/>
    <property type="match status" value="1"/>
</dbReference>
<evidence type="ECO:0000256" key="3">
    <source>
        <dbReference type="ARBA" id="ARBA00022729"/>
    </source>
</evidence>
<evidence type="ECO:0000313" key="13">
    <source>
        <dbReference type="Proteomes" id="UP000024404"/>
    </source>
</evidence>
<keyword evidence="2 10" id="KW-0812">Transmembrane</keyword>
<accession>A0A8R1TWN3</accession>
<dbReference type="PROSITE" id="PS50853">
    <property type="entry name" value="FN3"/>
    <property type="match status" value="2"/>
</dbReference>
<evidence type="ECO:0000256" key="4">
    <source>
        <dbReference type="ARBA" id="ARBA00022737"/>
    </source>
</evidence>
<dbReference type="Pfam" id="PF26432">
    <property type="entry name" value="Roller3_N"/>
    <property type="match status" value="1"/>
</dbReference>
<dbReference type="SMART" id="SM00060">
    <property type="entry name" value="FN3"/>
    <property type="match status" value="5"/>
</dbReference>
<feature type="transmembrane region" description="Helical" evidence="10">
    <location>
        <begin position="1835"/>
        <end position="1860"/>
    </location>
</feature>
<dbReference type="AlphaFoldDB" id="A0A8R1TWN3"/>
<dbReference type="SUPFAM" id="SSF49265">
    <property type="entry name" value="Fibronectin type III"/>
    <property type="match status" value="3"/>
</dbReference>
<feature type="transmembrane region" description="Helical" evidence="10">
    <location>
        <begin position="9"/>
        <end position="32"/>
    </location>
</feature>
<dbReference type="Pfam" id="PF25494">
    <property type="entry name" value="Beta-prop_Rol-3"/>
    <property type="match status" value="1"/>
</dbReference>
<dbReference type="InterPro" id="IPR013783">
    <property type="entry name" value="Ig-like_fold"/>
</dbReference>
<dbReference type="GO" id="GO:0004714">
    <property type="term" value="F:transmembrane receptor protein tyrosine kinase activity"/>
    <property type="evidence" value="ECO:0007669"/>
    <property type="project" value="TreeGrafter"/>
</dbReference>
<keyword evidence="3" id="KW-0732">Signal</keyword>
<keyword evidence="4" id="KW-0677">Repeat</keyword>
<dbReference type="InterPro" id="IPR050122">
    <property type="entry name" value="RTK"/>
</dbReference>
<evidence type="ECO:0000256" key="5">
    <source>
        <dbReference type="ARBA" id="ARBA00022741"/>
    </source>
</evidence>
<feature type="compositionally biased region" description="Basic and acidic residues" evidence="9">
    <location>
        <begin position="2146"/>
        <end position="2162"/>
    </location>
</feature>
<keyword evidence="6" id="KW-0067">ATP-binding</keyword>
<evidence type="ECO:0000313" key="12">
    <source>
        <dbReference type="EnsemblMetazoa" id="OVOC6798.1"/>
    </source>
</evidence>
<dbReference type="InterPro" id="IPR058726">
    <property type="entry name" value="Roller3_N"/>
</dbReference>
<evidence type="ECO:0000256" key="7">
    <source>
        <dbReference type="ARBA" id="ARBA00022989"/>
    </source>
</evidence>
<dbReference type="EMBL" id="CMVM020000181">
    <property type="status" value="NOT_ANNOTATED_CDS"/>
    <property type="molecule type" value="Genomic_DNA"/>
</dbReference>
<dbReference type="GO" id="GO:0007169">
    <property type="term" value="P:cell surface receptor protein tyrosine kinase signaling pathway"/>
    <property type="evidence" value="ECO:0007669"/>
    <property type="project" value="TreeGrafter"/>
</dbReference>
<reference evidence="12" key="2">
    <citation type="submission" date="2022-06" db="UniProtKB">
        <authorList>
            <consortium name="EnsemblMetazoa"/>
        </authorList>
    </citation>
    <scope>IDENTIFICATION</scope>
</reference>
<keyword evidence="5" id="KW-0547">Nucleotide-binding</keyword>
<evidence type="ECO:0000256" key="9">
    <source>
        <dbReference type="SAM" id="MobiDB-lite"/>
    </source>
</evidence>
<evidence type="ECO:0000256" key="8">
    <source>
        <dbReference type="ARBA" id="ARBA00023136"/>
    </source>
</evidence>
<feature type="domain" description="Fibronectin type-III" evidence="11">
    <location>
        <begin position="1501"/>
        <end position="1621"/>
    </location>
</feature>
<evidence type="ECO:0000256" key="6">
    <source>
        <dbReference type="ARBA" id="ARBA00022840"/>
    </source>
</evidence>
<comment type="subcellular location">
    <subcellularLocation>
        <location evidence="1">Membrane</location>
        <topology evidence="1">Single-pass type I membrane protein</topology>
    </subcellularLocation>
</comment>
<proteinExistence type="predicted"/>
<dbReference type="CDD" id="cd00063">
    <property type="entry name" value="FN3"/>
    <property type="match status" value="2"/>
</dbReference>
<dbReference type="InterPro" id="IPR001245">
    <property type="entry name" value="Ser-Thr/Tyr_kinase_cat_dom"/>
</dbReference>
<dbReference type="Pfam" id="PF07714">
    <property type="entry name" value="PK_Tyr_Ser-Thr"/>
    <property type="match status" value="1"/>
</dbReference>
<dbReference type="Proteomes" id="UP000024404">
    <property type="component" value="Unassembled WGS sequence"/>
</dbReference>
<feature type="domain" description="Fibronectin type-III" evidence="11">
    <location>
        <begin position="1730"/>
        <end position="1830"/>
    </location>
</feature>
<evidence type="ECO:0000259" key="11">
    <source>
        <dbReference type="PROSITE" id="PS50853"/>
    </source>
</evidence>
<dbReference type="OMA" id="STDYKFW"/>
<sequence length="2203" mass="246739">MFSHFHHCFILYLLVIISSYLTLISITTATIFSDSLDQCQAQCVDRNLVVALARGAVDWDTSVLENGLTQSISACHSGCQDLESANSTCSERCAKLMPTDSCIQGCRAVTDIFLHYLQGLLNHAQVTIEGDSSMSINTVWSLSKNYSSVISDISVNDIQWAVQSRPADVSVSWDTTIFEKIFKIETLETIITIPLVFAKEIELRLCISWRTYTIVSPIHRLPINDTDNAKPSPPTVISQLQISANSFVVYWKSALKRLYKISLYSLDEKEISTALVKSTYYLFQEVPTDNCCRVEIGYANSETASTTVSLRIDLIHSEEKSESAAQLIFTNGTSVMKLYDIDDYAVLSDPKLIPFELKPGRSITALCSVSAKRLLIALDDGSIYWLTIDDDQVRSGMLRSPDGTAIVHMDVDRMQGAIYAVLFKRGILRHVYCILNGGEVFSIPLFPLDAPHILPFSATEKFPILAFAIEAEPEKSRLVSLTQTGSILAINIVNQSVTDLRLNIEVSDSYNSIKKAHLLGERLFWTSTSCGDTHSWDSCLYSEEYDVEKKKVHLNRYLYAGRVVDFVFLRDSPMPITIPSPSKIGLITTDNIARITWESPILLPFQAQGAWRHLVYECRITNDEEKDNTEAKLTRLYETSLVIPISPGLQYHASVRACINTICSSYVNAINTAFAPLTEPLFVAFRQTSNNSISYYGMLGDPFENYTLPAPIAANGITVFTYDTLMKSLYIAETDKSTIIRIRSDGSKQHFLDSVTVKFMTVISRNALIVLASDYLIITYRLTSTFDQEIYSCGSFSRCGEVGGLAGDDETGEIFYLIRFSNGTTSLYALNQDIRTSYFIASSQDFPMLRQLIVAKEKLVFITETGEIGVCNKKLGSLNINMALKNIALAPILNLEPVKLINFTRALTTDDTRNTLMWGIEPMFKKGKIIFKITLYKEHWGKERFVDYSLSHNYTISDSLLDQWSSKQKYDAEVEALTAWDLISINQTGFIAPTKPTTPPTNLTIYATQQKTVDGARALMDLFWDEPMEWNGEALGYLINCTVDGINEVIAEVPATTRFYSFSVKSGSISCAVAAHNEPKLETFSEAVTIDSSELRPLVRLFAIDSNNNVFSISNWSPSSSQVLARMKRQTPPLPTIVEQSIAYIGNDLYSIRKDSDSVQSFLLRLDPNNVENILHKVSIGGEIGKVDALTSDWVANRLLFVSTAYIMQLPLDAVQSLSVITPRRIMNLSSGAGDAKQLLFDPFSNTGFLLTKNGSLFTLDFSKGIEENMALRLECLKSETVSWMMTDFAWNLASLPAIYVLTWNGMVRVDLTSSKCEEIKFEWEKFGEKGLKSILSFAIADKLYIFVTSSLLVVYELGSSTATPIAVNGSPLKQILVATQSTQPFPERSCFVLPPASEIKFTVQNEERSGALISVSEPQLPNVCPGISLPPTQYEIHFQRRGSDKIRNIHSISNVLHVENGILDKDADYDISVSWFNRYIPVSEASAVQMLRTGYGFPSSPQDPVAFALTPDVVLLYWKLPAKPNAPISEIKYMISQLTATQLSPSAIGAQQFDGAYYATAATDVVSCLSDPCSAKISNLRPSTDYKFWVRAIHESHLNKQFVDNAEGNSIEASVRTKDIAGTLRLDNITGSTVVLRWNSLDPESHPKRIFIQYRIVAMNAIWKSPYNASFEGYEKSVAVIVRALHSATTYDYRFAAEYADSYRYANYDYFYNETFLQVSQQFRTKPGTPSAPASVRLVQEYDEWIVRWEKPLNDGGSPITSYALEFRPNEDAEWEIAERGLEGGCLWWKPLRINFLPECAEFRIRAANSEGFGAYAYSKYHSDHLGESHTQSLWIIIITLLIAILLLTAVIAVLFIYYQRNDRRCNKIRLQDISLLGYTNSIRRNILPPQITNDLKTIPRVPKNSISLLRIIGKGGFGEVYEGVADGLPQSPAKAIRVAVKTLRSGFSKSDRMKFLQEAVMSFVKNGGKPEKPQFCPNEIFAIVERAWIYDPEERPRFADLLPELEALRGCPLYQEDTPYPPNYSSLRADSNFELSFNSNISRGESGRSGSIRFDKSDNPSTKKQGRPSILRSLRRERPRPSPRLGDLEINNRRSRSVNSVTSDINSFKWGQVIFHYGSCHNCDKGFDNSDFISSDCYEMPKKLHPRKSEINRPKQRTSEPSKCSPVSSSSASPDSSPRTASSDDSDIPSIYIRPARVSRV</sequence>
<evidence type="ECO:0000256" key="1">
    <source>
        <dbReference type="ARBA" id="ARBA00004479"/>
    </source>
</evidence>
<reference evidence="13" key="1">
    <citation type="submission" date="2013-10" db="EMBL/GenBank/DDBJ databases">
        <title>Genome sequencing of Onchocerca volvulus.</title>
        <authorList>
            <person name="Cotton J."/>
            <person name="Tsai J."/>
            <person name="Stanley E."/>
            <person name="Tracey A."/>
            <person name="Holroyd N."/>
            <person name="Lustigman S."/>
            <person name="Berriman M."/>
        </authorList>
    </citation>
    <scope>NUCLEOTIDE SEQUENCE</scope>
</reference>
<dbReference type="InterPro" id="IPR003961">
    <property type="entry name" value="FN3_dom"/>
</dbReference>
<dbReference type="PANTHER" id="PTHR24416:SF525">
    <property type="entry name" value="INSULIN-LIKE RECEPTOR"/>
    <property type="match status" value="1"/>
</dbReference>
<feature type="region of interest" description="Disordered" evidence="9">
    <location>
        <begin position="2146"/>
        <end position="2203"/>
    </location>
</feature>
<organism evidence="12 13">
    <name type="scientific">Onchocerca volvulus</name>
    <dbReference type="NCBI Taxonomy" id="6282"/>
    <lineage>
        <taxon>Eukaryota</taxon>
        <taxon>Metazoa</taxon>
        <taxon>Ecdysozoa</taxon>
        <taxon>Nematoda</taxon>
        <taxon>Chromadorea</taxon>
        <taxon>Rhabditida</taxon>
        <taxon>Spirurina</taxon>
        <taxon>Spiruromorpha</taxon>
        <taxon>Filarioidea</taxon>
        <taxon>Onchocercidae</taxon>
        <taxon>Onchocerca</taxon>
    </lineage>
</organism>
<name>A0A8R1TWN3_ONCVO</name>
<keyword evidence="8 10" id="KW-0472">Membrane</keyword>
<dbReference type="Gene3D" id="2.60.40.10">
    <property type="entry name" value="Immunoglobulins"/>
    <property type="match status" value="2"/>
</dbReference>
<dbReference type="InterPro" id="IPR036116">
    <property type="entry name" value="FN3_sf"/>
</dbReference>
<dbReference type="GO" id="GO:0043235">
    <property type="term" value="C:receptor complex"/>
    <property type="evidence" value="ECO:0007669"/>
    <property type="project" value="TreeGrafter"/>
</dbReference>
<dbReference type="Gene3D" id="3.30.200.20">
    <property type="entry name" value="Phosphorylase Kinase, domain 1"/>
    <property type="match status" value="1"/>
</dbReference>
<feature type="compositionally biased region" description="Low complexity" evidence="9">
    <location>
        <begin position="2163"/>
        <end position="2185"/>
    </location>
</feature>
<feature type="compositionally biased region" description="Basic and acidic residues" evidence="9">
    <location>
        <begin position="2076"/>
        <end position="2093"/>
    </location>
</feature>
<dbReference type="EnsemblMetazoa" id="OVOC6798.1">
    <property type="protein sequence ID" value="OVOC6798.1"/>
    <property type="gene ID" value="WBGene00243607"/>
</dbReference>
<dbReference type="GO" id="GO:0005524">
    <property type="term" value="F:ATP binding"/>
    <property type="evidence" value="ECO:0007669"/>
    <property type="project" value="UniProtKB-KW"/>
</dbReference>
<dbReference type="InterPro" id="IPR057329">
    <property type="entry name" value="Beta-prop_Rol-3"/>
</dbReference>
<protein>
    <recommendedName>
        <fullName evidence="11">Fibronectin type-III domain-containing protein</fullName>
    </recommendedName>
</protein>
<dbReference type="SUPFAM" id="SSF56112">
    <property type="entry name" value="Protein kinase-like (PK-like)"/>
    <property type="match status" value="1"/>
</dbReference>
<evidence type="ECO:0000256" key="10">
    <source>
        <dbReference type="SAM" id="Phobius"/>
    </source>
</evidence>
<evidence type="ECO:0000256" key="2">
    <source>
        <dbReference type="ARBA" id="ARBA00022692"/>
    </source>
</evidence>
<dbReference type="GO" id="GO:0005886">
    <property type="term" value="C:plasma membrane"/>
    <property type="evidence" value="ECO:0007669"/>
    <property type="project" value="TreeGrafter"/>
</dbReference>
<feature type="region of interest" description="Disordered" evidence="9">
    <location>
        <begin position="2046"/>
        <end position="2093"/>
    </location>
</feature>
<keyword evidence="7 10" id="KW-1133">Transmembrane helix</keyword>